<protein>
    <submittedName>
        <fullName evidence="2">Uncharacterized protein</fullName>
    </submittedName>
</protein>
<dbReference type="OrthoDB" id="5679193at2"/>
<comment type="caution">
    <text evidence="2">The sequence shown here is derived from an EMBL/GenBank/DDBJ whole genome shotgun (WGS) entry which is preliminary data.</text>
</comment>
<gene>
    <name evidence="2" type="ORF">C8D76_10152</name>
</gene>
<proteinExistence type="predicted"/>
<accession>A0A2U0TGI6</accession>
<evidence type="ECO:0000256" key="1">
    <source>
        <dbReference type="SAM" id="Coils"/>
    </source>
</evidence>
<keyword evidence="3" id="KW-1185">Reference proteome</keyword>
<dbReference type="Proteomes" id="UP000245909">
    <property type="component" value="Unassembled WGS sequence"/>
</dbReference>
<dbReference type="RefSeq" id="WP_116630838.1">
    <property type="nucleotide sequence ID" value="NZ_QENU01000001.1"/>
</dbReference>
<dbReference type="AlphaFoldDB" id="A0A2U0TGI6"/>
<reference evidence="2 3" key="1">
    <citation type="submission" date="2018-05" db="EMBL/GenBank/DDBJ databases">
        <title>Genomic Encyclopedia of Type Strains, Phase IV (KMG-IV): sequencing the most valuable type-strain genomes for metagenomic binning, comparative biology and taxonomic classification.</title>
        <authorList>
            <person name="Goeker M."/>
        </authorList>
    </citation>
    <scope>NUCLEOTIDE SEQUENCE [LARGE SCALE GENOMIC DNA]</scope>
    <source>
        <strain evidence="2 3">DSM 22999</strain>
    </source>
</reference>
<evidence type="ECO:0000313" key="2">
    <source>
        <dbReference type="EMBL" id="PVX42725.1"/>
    </source>
</evidence>
<sequence>MNWAFFNNPNNLWGTWVNATSWQKSAVIFCFILLCCSTQLFSALEQWQQKSELEKTLQQQLEQKQHQQRIFQSLKQKISHNLTPLLAQRVAEINQQIQQLANKLSLENPQWRFQTNPMLTLHIYGHFPELCQFLTALLQLNQFKLLSWQINQLESEERDDTQSIYSQLILQLEKEK</sequence>
<name>A0A2U0TGI6_9PAST</name>
<evidence type="ECO:0000313" key="3">
    <source>
        <dbReference type="Proteomes" id="UP000245909"/>
    </source>
</evidence>
<feature type="coiled-coil region" evidence="1">
    <location>
        <begin position="44"/>
        <end position="77"/>
    </location>
</feature>
<dbReference type="EMBL" id="QENU01000001">
    <property type="protein sequence ID" value="PVX42725.1"/>
    <property type="molecule type" value="Genomic_DNA"/>
</dbReference>
<organism evidence="2 3">
    <name type="scientific">Alitibacter langaaensis DSM 22999</name>
    <dbReference type="NCBI Taxonomy" id="1122935"/>
    <lineage>
        <taxon>Bacteria</taxon>
        <taxon>Pseudomonadati</taxon>
        <taxon>Pseudomonadota</taxon>
        <taxon>Gammaproteobacteria</taxon>
        <taxon>Pasteurellales</taxon>
        <taxon>Pasteurellaceae</taxon>
        <taxon>Alitibacter</taxon>
    </lineage>
</organism>
<keyword evidence="1" id="KW-0175">Coiled coil</keyword>